<organism evidence="4 5">
    <name type="scientific">Candidatus Amphirhobacter heronislandensis</name>
    <dbReference type="NCBI Taxonomy" id="1732024"/>
    <lineage>
        <taxon>Bacteria</taxon>
        <taxon>Pseudomonadati</taxon>
        <taxon>Pseudomonadota</taxon>
        <taxon>Gammaproteobacteria</taxon>
        <taxon>Candidatus Tethybacterales</taxon>
        <taxon>Candidatus Tethybacteraceae</taxon>
        <taxon>Candidatus Amphirhobacter</taxon>
    </lineage>
</organism>
<dbReference type="Pfam" id="PF00216">
    <property type="entry name" value="Bac_DNA_binding"/>
    <property type="match status" value="1"/>
</dbReference>
<dbReference type="PRINTS" id="PR01727">
    <property type="entry name" value="DNABINDINGHU"/>
</dbReference>
<name>A0A930XYH1_9GAMM</name>
<protein>
    <submittedName>
        <fullName evidence="4">HU family DNA-binding protein</fullName>
    </submittedName>
</protein>
<dbReference type="GO" id="GO:0003677">
    <property type="term" value="F:DNA binding"/>
    <property type="evidence" value="ECO:0007669"/>
    <property type="project" value="UniProtKB-KW"/>
</dbReference>
<keyword evidence="2 4" id="KW-0238">DNA-binding</keyword>
<sequence>MAENEAPAARTLTRQEIIASLRGELGSFAAAKRLLQSYFDLIEAGLVADGVVKLHNFGRFETSGKKARMGRNPRSGEAKVIEARTIVKFRPCSKLRNSVRHPVPPAAEEDHG</sequence>
<dbReference type="Gene3D" id="4.10.520.10">
    <property type="entry name" value="IHF-like DNA-binding proteins"/>
    <property type="match status" value="1"/>
</dbReference>
<reference evidence="4" key="1">
    <citation type="submission" date="2020-10" db="EMBL/GenBank/DDBJ databases">
        <title>An improved Amphimedon queenslandica hologenome assembly reveals how three proteobacterial symbionts can extend the metabolic phenotypic of their marine sponge host.</title>
        <authorList>
            <person name="Degnan B."/>
            <person name="Degnan S."/>
            <person name="Xiang X."/>
        </authorList>
    </citation>
    <scope>NUCLEOTIDE SEQUENCE</scope>
    <source>
        <strain evidence="4">AqS2</strain>
    </source>
</reference>
<evidence type="ECO:0000256" key="1">
    <source>
        <dbReference type="ARBA" id="ARBA00010529"/>
    </source>
</evidence>
<comment type="similarity">
    <text evidence="1 3">Belongs to the bacterial histone-like protein family.</text>
</comment>
<gene>
    <name evidence="4" type="ORF">ISN26_06555</name>
</gene>
<dbReference type="Proteomes" id="UP000604381">
    <property type="component" value="Unassembled WGS sequence"/>
</dbReference>
<dbReference type="PANTHER" id="PTHR33175:SF2">
    <property type="entry name" value="INTEGRATION HOST FACTOR SUBUNIT ALPHA"/>
    <property type="match status" value="1"/>
</dbReference>
<evidence type="ECO:0000313" key="5">
    <source>
        <dbReference type="Proteomes" id="UP000604381"/>
    </source>
</evidence>
<keyword evidence="5" id="KW-1185">Reference proteome</keyword>
<dbReference type="InterPro" id="IPR000119">
    <property type="entry name" value="Hist_DNA-bd"/>
</dbReference>
<dbReference type="SMART" id="SM00411">
    <property type="entry name" value="BHL"/>
    <property type="match status" value="1"/>
</dbReference>
<evidence type="ECO:0000256" key="3">
    <source>
        <dbReference type="RuleBase" id="RU003939"/>
    </source>
</evidence>
<proteinExistence type="inferred from homology"/>
<dbReference type="AlphaFoldDB" id="A0A930XYH1"/>
<dbReference type="SUPFAM" id="SSF47729">
    <property type="entry name" value="IHF-like DNA-binding proteins"/>
    <property type="match status" value="1"/>
</dbReference>
<dbReference type="GO" id="GO:0030527">
    <property type="term" value="F:structural constituent of chromatin"/>
    <property type="evidence" value="ECO:0007669"/>
    <property type="project" value="InterPro"/>
</dbReference>
<dbReference type="EMBL" id="JADHEI010000050">
    <property type="protein sequence ID" value="MBF2735714.1"/>
    <property type="molecule type" value="Genomic_DNA"/>
</dbReference>
<evidence type="ECO:0000256" key="2">
    <source>
        <dbReference type="ARBA" id="ARBA00023125"/>
    </source>
</evidence>
<comment type="caution">
    <text evidence="4">The sequence shown here is derived from an EMBL/GenBank/DDBJ whole genome shotgun (WGS) entry which is preliminary data.</text>
</comment>
<dbReference type="InterPro" id="IPR010992">
    <property type="entry name" value="IHF-like_DNA-bd_dom_sf"/>
</dbReference>
<dbReference type="GO" id="GO:0005829">
    <property type="term" value="C:cytosol"/>
    <property type="evidence" value="ECO:0007669"/>
    <property type="project" value="TreeGrafter"/>
</dbReference>
<dbReference type="PANTHER" id="PTHR33175">
    <property type="entry name" value="DNA-BINDING PROTEIN HU"/>
    <property type="match status" value="1"/>
</dbReference>
<evidence type="ECO:0000313" key="4">
    <source>
        <dbReference type="EMBL" id="MBF2735714.1"/>
    </source>
</evidence>
<accession>A0A930XYH1</accession>